<dbReference type="AlphaFoldDB" id="A0ABD4JIS6"/>
<dbReference type="InterPro" id="IPR037053">
    <property type="entry name" value="Phage_tail_collar_dom_sf"/>
</dbReference>
<dbReference type="EMBL" id="JADBHS010000009">
    <property type="protein sequence ID" value="MBE2986657.1"/>
    <property type="molecule type" value="Genomic_DNA"/>
</dbReference>
<dbReference type="SUPFAM" id="SSF88874">
    <property type="entry name" value="Receptor-binding domain of short tail fibre protein gp12"/>
    <property type="match status" value="1"/>
</dbReference>
<dbReference type="InterPro" id="IPR005068">
    <property type="entry name" value="Phage_lambda_Stf-r2"/>
</dbReference>
<protein>
    <submittedName>
        <fullName evidence="2">Tail fiber protein</fullName>
    </submittedName>
</protein>
<dbReference type="Pfam" id="PF03406">
    <property type="entry name" value="Phage_fiber_2"/>
    <property type="match status" value="1"/>
</dbReference>
<dbReference type="Gene3D" id="3.90.1340.10">
    <property type="entry name" value="Phage tail collar domain"/>
    <property type="match status" value="1"/>
</dbReference>
<dbReference type="InterPro" id="IPR011083">
    <property type="entry name" value="Phage_tail_collar_dom"/>
</dbReference>
<comment type="caution">
    <text evidence="2">The sequence shown here is derived from an EMBL/GenBank/DDBJ whole genome shotgun (WGS) entry which is preliminary data.</text>
</comment>
<proteinExistence type="predicted"/>
<feature type="domain" description="Phage tail collar" evidence="1">
    <location>
        <begin position="121"/>
        <end position="168"/>
    </location>
</feature>
<dbReference type="Pfam" id="PF07484">
    <property type="entry name" value="Collar"/>
    <property type="match status" value="1"/>
</dbReference>
<evidence type="ECO:0000313" key="2">
    <source>
        <dbReference type="EMBL" id="MBE2986657.1"/>
    </source>
</evidence>
<dbReference type="Proteomes" id="UP001318760">
    <property type="component" value="Unassembled WGS sequence"/>
</dbReference>
<name>A0ABD4JIS6_9BACT</name>
<gene>
    <name evidence="2" type="ORF">CCAL12919_05855</name>
</gene>
<evidence type="ECO:0000313" key="3">
    <source>
        <dbReference type="Proteomes" id="UP001318760"/>
    </source>
</evidence>
<evidence type="ECO:0000259" key="1">
    <source>
        <dbReference type="Pfam" id="PF07484"/>
    </source>
</evidence>
<dbReference type="RefSeq" id="WP_336613623.1">
    <property type="nucleotide sequence ID" value="NZ_JADBHS010000009.1"/>
</dbReference>
<sequence length="395" mass="42341">MNLTEKAEWTDGIYQLETTDPVVGGADGVSNKQAKQLANRTAYLKAEVLKLLEQLNSANNALNSKRDITDSYNKIEVNALLDTKLDITATAADSLKLGGVKAERYALKSEISDGLKIGSYLLWSSESVTPSGFLVCDGRTLAKAEYAELFNVIGYTYGGSGESFNIPTFNDGRFMRSIGGNAARLGELQTDEIKSHLHTIPGQVLAFYAAGNGIAVAYGATNTNGNTETKTYGGNETRPLNSSVVVLIKAKDVKEPNSGQIDNSIYATEAKAGITKLKNSITGNATDTAVTEKAVKEAIEANKSIGVNQTWQDMTSQRKQGITYTNTTGRSISVSIRTSALTGSCGGYLTVDKKIIQYFATSQSEIITLYGIIPPGSTYSATVNTGTIPLWFELR</sequence>
<accession>A0ABD4JIS6</accession>
<organism evidence="2 3">
    <name type="scientific">Campylobacter californiensis</name>
    <dbReference type="NCBI Taxonomy" id="1032243"/>
    <lineage>
        <taxon>Bacteria</taxon>
        <taxon>Pseudomonadati</taxon>
        <taxon>Campylobacterota</taxon>
        <taxon>Epsilonproteobacteria</taxon>
        <taxon>Campylobacterales</taxon>
        <taxon>Campylobacteraceae</taxon>
        <taxon>Campylobacter</taxon>
    </lineage>
</organism>
<reference evidence="2 3" key="1">
    <citation type="submission" date="2020-10" db="EMBL/GenBank/DDBJ databases">
        <title>Campylobacter californiensis sp. nov. isolated from cattle and feral swine in California.</title>
        <authorList>
            <person name="Miller W.G."/>
        </authorList>
    </citation>
    <scope>NUCLEOTIDE SEQUENCE [LARGE SCALE GENOMIC DNA]</scope>
    <source>
        <strain evidence="2 3">RM12919</strain>
    </source>
</reference>